<feature type="compositionally biased region" description="Basic and acidic residues" evidence="1">
    <location>
        <begin position="159"/>
        <end position="168"/>
    </location>
</feature>
<feature type="region of interest" description="Disordered" evidence="1">
    <location>
        <begin position="696"/>
        <end position="744"/>
    </location>
</feature>
<gene>
    <name evidence="4" type="ORF">HYH03_010044</name>
</gene>
<keyword evidence="2" id="KW-1133">Transmembrane helix</keyword>
<feature type="domain" description="DUF7906" evidence="3">
    <location>
        <begin position="2"/>
        <end position="300"/>
    </location>
</feature>
<comment type="caution">
    <text evidence="4">The sequence shown here is derived from an EMBL/GenBank/DDBJ whole genome shotgun (WGS) entry which is preliminary data.</text>
</comment>
<feature type="region of interest" description="Disordered" evidence="1">
    <location>
        <begin position="149"/>
        <end position="168"/>
    </location>
</feature>
<feature type="compositionally biased region" description="Basic and acidic residues" evidence="1">
    <location>
        <begin position="332"/>
        <end position="341"/>
    </location>
</feature>
<dbReference type="Proteomes" id="UP000612055">
    <property type="component" value="Unassembled WGS sequence"/>
</dbReference>
<feature type="compositionally biased region" description="Low complexity" evidence="1">
    <location>
        <begin position="891"/>
        <end position="906"/>
    </location>
</feature>
<feature type="transmembrane region" description="Helical" evidence="2">
    <location>
        <begin position="841"/>
        <end position="865"/>
    </location>
</feature>
<evidence type="ECO:0000313" key="5">
    <source>
        <dbReference type="Proteomes" id="UP000612055"/>
    </source>
</evidence>
<evidence type="ECO:0000313" key="4">
    <source>
        <dbReference type="EMBL" id="KAG2491676.1"/>
    </source>
</evidence>
<keyword evidence="2" id="KW-0812">Transmembrane</keyword>
<dbReference type="PANTHER" id="PTHR31515">
    <property type="entry name" value="TRANSMEMBRANE PROTEIN-RELATED"/>
    <property type="match status" value="1"/>
</dbReference>
<dbReference type="EMBL" id="JAEHOE010000051">
    <property type="protein sequence ID" value="KAG2491676.1"/>
    <property type="molecule type" value="Genomic_DNA"/>
</dbReference>
<organism evidence="4 5">
    <name type="scientific">Edaphochlamys debaryana</name>
    <dbReference type="NCBI Taxonomy" id="47281"/>
    <lineage>
        <taxon>Eukaryota</taxon>
        <taxon>Viridiplantae</taxon>
        <taxon>Chlorophyta</taxon>
        <taxon>core chlorophytes</taxon>
        <taxon>Chlorophyceae</taxon>
        <taxon>CS clade</taxon>
        <taxon>Chlamydomonadales</taxon>
        <taxon>Chlamydomonadales incertae sedis</taxon>
        <taxon>Edaphochlamys</taxon>
    </lineage>
</organism>
<accession>A0A835Y081</accession>
<keyword evidence="2" id="KW-0472">Membrane</keyword>
<dbReference type="OrthoDB" id="18451at2759"/>
<evidence type="ECO:0000256" key="1">
    <source>
        <dbReference type="SAM" id="MobiDB-lite"/>
    </source>
</evidence>
<keyword evidence="5" id="KW-1185">Reference proteome</keyword>
<sequence length="914" mass="99556">MPVEVDILLVGFDGDGGYGYKVDKQALEELLGSATADNTVCPTVWETGEHAAVCFSINYVVMDSSKLNKPLSRIEAALESNMEWVGDRSQDWPDGSKEVQVYEVDASGELEATVWDILDEAYIGRQQLVNRDMHNQIVIVNPSKLRMAPKLPPPPHLEGSARDAHAPHHPNADMDFVAEWKRGVIGSAHVVEQEAGFLYRYRYAGRGSSSAFVSQYNFLVIDVGAGPVSYGPLASPSGAVAPTAMPRLMPMFLRMTRELEKNTQVGTYREHMLEEAARGQSAVFVGQLGSAVAAASKHMFAADLMMAGAEALAGRGEEELGAGPARGRRGHQSREEFDDGRPKRVAVPIVIFQDHMRELEYEGDGRQWIDTDMVQLALDELLPADVAGVVSVSRHMLHHHRQLAAALVKARHSRSDAVLAEPPDTGLHRSQTVSLDSQVLLRELRLLLASPGGDDLVGSLTDHLSEDYVHQLPYMEDAQEFVEQKRQETKMLPVFVFSLERSPDQMMFENRQLVAAGRDAVVVLQLLGNPALDDYSRGRVYSGHMTEGHHLLVDAGEAPTRAVIAGLATALGGVVPSHQRYCTAEHAVVEDWRWSVGAVPWGPYSNHTAISSILASTAKRNMMVARIEKPLRRLIAAMDSIDGFIMTHLQGPFAFLRKSFYADTHLGPDAAAPTATFAQIMPYHHLLDDLARQHQRYAPPPPTVRSILGGGHKPKARGTSPSSRDGEGAPPGEPPGEDDDEEEHSFNAAAAAAAAAADMVQDQHVLSPNVAERLQTKLDAIGELLEKLGYDMYSRNWVEVDSWITQVADKVDEFVADVEQDLEHGAEVVSCCNLVHGPRGAVQWFVISLIVVLMGGFAIVVAVVIRSQRLYTGGRGGGGASISRQLSKGLSGRSLSGSLPSWSEPSPRAPVLPR</sequence>
<proteinExistence type="predicted"/>
<feature type="region of interest" description="Disordered" evidence="1">
    <location>
        <begin position="891"/>
        <end position="914"/>
    </location>
</feature>
<evidence type="ECO:0000259" key="3">
    <source>
        <dbReference type="Pfam" id="PF25483"/>
    </source>
</evidence>
<dbReference type="AlphaFoldDB" id="A0A835Y081"/>
<protein>
    <recommendedName>
        <fullName evidence="3">DUF7906 domain-containing protein</fullName>
    </recommendedName>
</protein>
<feature type="region of interest" description="Disordered" evidence="1">
    <location>
        <begin position="318"/>
        <end position="341"/>
    </location>
</feature>
<name>A0A835Y081_9CHLO</name>
<dbReference type="InterPro" id="IPR057228">
    <property type="entry name" value="DUF7906"/>
</dbReference>
<dbReference type="Pfam" id="PF25483">
    <property type="entry name" value="DUF7906"/>
    <property type="match status" value="1"/>
</dbReference>
<reference evidence="4" key="1">
    <citation type="journal article" date="2020" name="bioRxiv">
        <title>Comparative genomics of Chlamydomonas.</title>
        <authorList>
            <person name="Craig R.J."/>
            <person name="Hasan A.R."/>
            <person name="Ness R.W."/>
            <person name="Keightley P.D."/>
        </authorList>
    </citation>
    <scope>NUCLEOTIDE SEQUENCE</scope>
    <source>
        <strain evidence="4">CCAP 11/70</strain>
    </source>
</reference>
<evidence type="ECO:0000256" key="2">
    <source>
        <dbReference type="SAM" id="Phobius"/>
    </source>
</evidence>
<dbReference type="PANTHER" id="PTHR31515:SF0">
    <property type="entry name" value="TRANSMEMBRANE PROTEIN"/>
    <property type="match status" value="1"/>
</dbReference>